<gene>
    <name evidence="2" type="ORF">KC01_LOCUS8976</name>
</gene>
<dbReference type="AlphaFoldDB" id="A0AAV2JLW8"/>
<sequence length="109" mass="11835">MSMDTQRALSSRRSSFACHPLAVWSRMSRRGEPGKDTSITSSSSDATTHRGGGGGECGRGRDRARLGRGSVTMATTLCFRPSSTAVCLYLYVEPWFGLKFIPISADKKN</sequence>
<evidence type="ECO:0000313" key="2">
    <source>
        <dbReference type="EMBL" id="CAL1577656.1"/>
    </source>
</evidence>
<feature type="compositionally biased region" description="Low complexity" evidence="1">
    <location>
        <begin position="36"/>
        <end position="46"/>
    </location>
</feature>
<evidence type="ECO:0000256" key="1">
    <source>
        <dbReference type="SAM" id="MobiDB-lite"/>
    </source>
</evidence>
<proteinExistence type="predicted"/>
<evidence type="ECO:0000313" key="3">
    <source>
        <dbReference type="Proteomes" id="UP001497482"/>
    </source>
</evidence>
<name>A0AAV2JLW8_KNICA</name>
<reference evidence="2 3" key="1">
    <citation type="submission" date="2024-04" db="EMBL/GenBank/DDBJ databases">
        <authorList>
            <person name="Waldvogel A.-M."/>
            <person name="Schoenle A."/>
        </authorList>
    </citation>
    <scope>NUCLEOTIDE SEQUENCE [LARGE SCALE GENOMIC DNA]</scope>
</reference>
<accession>A0AAV2JLW8</accession>
<dbReference type="EMBL" id="OZ035835">
    <property type="protein sequence ID" value="CAL1577656.1"/>
    <property type="molecule type" value="Genomic_DNA"/>
</dbReference>
<feature type="region of interest" description="Disordered" evidence="1">
    <location>
        <begin position="27"/>
        <end position="65"/>
    </location>
</feature>
<organism evidence="2 3">
    <name type="scientific">Knipowitschia caucasica</name>
    <name type="common">Caucasian dwarf goby</name>
    <name type="synonym">Pomatoschistus caucasicus</name>
    <dbReference type="NCBI Taxonomy" id="637954"/>
    <lineage>
        <taxon>Eukaryota</taxon>
        <taxon>Metazoa</taxon>
        <taxon>Chordata</taxon>
        <taxon>Craniata</taxon>
        <taxon>Vertebrata</taxon>
        <taxon>Euteleostomi</taxon>
        <taxon>Actinopterygii</taxon>
        <taxon>Neopterygii</taxon>
        <taxon>Teleostei</taxon>
        <taxon>Neoteleostei</taxon>
        <taxon>Acanthomorphata</taxon>
        <taxon>Gobiaria</taxon>
        <taxon>Gobiiformes</taxon>
        <taxon>Gobioidei</taxon>
        <taxon>Gobiidae</taxon>
        <taxon>Gobiinae</taxon>
        <taxon>Knipowitschia</taxon>
    </lineage>
</organism>
<protein>
    <submittedName>
        <fullName evidence="2">Uncharacterized protein</fullName>
    </submittedName>
</protein>
<keyword evidence="3" id="KW-1185">Reference proteome</keyword>
<dbReference type="Proteomes" id="UP001497482">
    <property type="component" value="Chromosome 13"/>
</dbReference>